<sequence>MAPPTPPLNAIPNSQIRPPKLNLLPFDGSAPLDWLFQADQYFMFYQVPWDQRVPIAAFYMQGDALSWFKWMFHNNQLGDWTSFARALEIRFDPSSYKNHQGELLKLRQTGSVADFQVNFEKLSNRVFGIPPEVLKNCFISGLLPEIQNEIALFQPQTISQAIGLAKLIEAKLKDTKPKFTRSSSSFQYQTSTPTKSANPVPKPTTTKEPQSIPVKRLSYQQLQERRAAGLCYNCDEKFHPGHNCATPKFLLLLSHDDFELLADYEPNPAVHFQLSSQALTGIPSPQTLRFKGYINGCSIMIIDSGSTHNIIQPRLARHLRLVTTPTSPFKVMVGNGGSITCDQVCSNVPITLQKATLCVPLYVIPIEGADVVLGVAWLRTLGPIQADFSVPTLTFQHQDTLVTLTVSHPESPSHLPFSDSIPVSYPTEIRNLLTNFQEVFQKPKGLPPHRPQDHHIPLMPNSGAKVPKFLKFTGELNESTVEHIARNLVECGDLGNNEYLKMKYFPSSLTKHAFTWFTTLPPNSINTWAQLEGNFHEHFFRGETKVSIVDLMSIKRQNHETLDDYLNRFRQLKSQCYINIPEHELVKIAATGLDFSIHKKLVNEQLRDMAQLAEKVRRIEQIKLEKEKLRKLDRFFRKEKVAYVENTEISEDVNCESLSEDFEVNIAELRPGPTYQYQMLKPGDNVEGSKKRRYSLDVNKDDKILYILLKDKQIALLENHKIPPFEQRKGKKFCKYHNMYGHWTNNCVRFRNMIIKAITEGRLDFKEKDMKVDTHPFAAHTGYVEPVSMGINMVEVSIEEDENVEPISDEKLEELLDDFAKEEEPIHPKEGDSLVKFLSKKKDVDREVMLCPRCSVVFDRAATKAFEELEVMKNYKAEKLREKAKPNTGLNTGLTMRQIHMPQYNALMGKMEMHNSLKFGNTFVPNANVLVGKWNAPPRQMAGMAYMAEQTVEKAVNGENIEEKEKDRAATMAEGKEKENHQKTKNDRVVQEVENVKVDKRQELETKLDCIFDDSSLGFERPSNEEHKLESQDPLEEINLGTVKNKKITYISKLLQGKLRKEVIRVLHEYKDCFAWDYDEMSGLDRGLVDHRFPTIPGKKPVKQNSQRFAPEVVDKIKEEIERLLKSKFIRTSRYAEWISNVVSVIKKNGKLRVCIDFRDLNSTTPKDEYPMPISKIMIDAAAGNKIISLLDGYSGYNQIYIAANDISKTIFRCPGALGVYEWVMMPFGLNNAGGIYQRVMNLIFHDLIGKFVQVYIDDIIVGSKRKEEHLLHFKLSFGRM</sequence>
<evidence type="ECO:0000313" key="5">
    <source>
        <dbReference type="EMBL" id="KYP36663.1"/>
    </source>
</evidence>
<dbReference type="Gene3D" id="2.40.70.10">
    <property type="entry name" value="Acid Proteases"/>
    <property type="match status" value="1"/>
</dbReference>
<dbReference type="Proteomes" id="UP000075243">
    <property type="component" value="Unassembled WGS sequence"/>
</dbReference>
<dbReference type="SUPFAM" id="SSF56672">
    <property type="entry name" value="DNA/RNA polymerases"/>
    <property type="match status" value="1"/>
</dbReference>
<dbReference type="InterPro" id="IPR000477">
    <property type="entry name" value="RT_dom"/>
</dbReference>
<evidence type="ECO:0000259" key="4">
    <source>
        <dbReference type="Pfam" id="PF03732"/>
    </source>
</evidence>
<dbReference type="Pfam" id="PF00078">
    <property type="entry name" value="RVT_1"/>
    <property type="match status" value="1"/>
</dbReference>
<dbReference type="PANTHER" id="PTHR24559:SF439">
    <property type="entry name" value="RETROTRANSPOSON, UNCLASSIFIED-LIKE PROTEIN"/>
    <property type="match status" value="1"/>
</dbReference>
<reference evidence="5" key="1">
    <citation type="journal article" date="2012" name="Nat. Biotechnol.">
        <title>Draft genome sequence of pigeonpea (Cajanus cajan), an orphan legume crop of resource-poor farmers.</title>
        <authorList>
            <person name="Varshney R.K."/>
            <person name="Chen W."/>
            <person name="Li Y."/>
            <person name="Bharti A.K."/>
            <person name="Saxena R.K."/>
            <person name="Schlueter J.A."/>
            <person name="Donoghue M.T."/>
            <person name="Azam S."/>
            <person name="Fan G."/>
            <person name="Whaley A.M."/>
            <person name="Farmer A.D."/>
            <person name="Sheridan J."/>
            <person name="Iwata A."/>
            <person name="Tuteja R."/>
            <person name="Penmetsa R.V."/>
            <person name="Wu W."/>
            <person name="Upadhyaya H.D."/>
            <person name="Yang S.P."/>
            <person name="Shah T."/>
            <person name="Saxena K.B."/>
            <person name="Michael T."/>
            <person name="McCombie W.R."/>
            <person name="Yang B."/>
            <person name="Zhang G."/>
            <person name="Yang H."/>
            <person name="Wang J."/>
            <person name="Spillane C."/>
            <person name="Cook D.R."/>
            <person name="May G.D."/>
            <person name="Xu X."/>
            <person name="Jackson S.A."/>
        </authorList>
    </citation>
    <scope>NUCLEOTIDE SEQUENCE [LARGE SCALE GENOMIC DNA]</scope>
</reference>
<gene>
    <name evidence="5" type="ORF">KK1_042217</name>
</gene>
<feature type="region of interest" description="Disordered" evidence="2">
    <location>
        <begin position="963"/>
        <end position="987"/>
    </location>
</feature>
<dbReference type="CDD" id="cd00303">
    <property type="entry name" value="retropepsin_like"/>
    <property type="match status" value="1"/>
</dbReference>
<organism evidence="5 6">
    <name type="scientific">Cajanus cajan</name>
    <name type="common">Pigeon pea</name>
    <name type="synonym">Cajanus indicus</name>
    <dbReference type="NCBI Taxonomy" id="3821"/>
    <lineage>
        <taxon>Eukaryota</taxon>
        <taxon>Viridiplantae</taxon>
        <taxon>Streptophyta</taxon>
        <taxon>Embryophyta</taxon>
        <taxon>Tracheophyta</taxon>
        <taxon>Spermatophyta</taxon>
        <taxon>Magnoliopsida</taxon>
        <taxon>eudicotyledons</taxon>
        <taxon>Gunneridae</taxon>
        <taxon>Pentapetalae</taxon>
        <taxon>rosids</taxon>
        <taxon>fabids</taxon>
        <taxon>Fabales</taxon>
        <taxon>Fabaceae</taxon>
        <taxon>Papilionoideae</taxon>
        <taxon>50 kb inversion clade</taxon>
        <taxon>NPAAA clade</taxon>
        <taxon>indigoferoid/millettioid clade</taxon>
        <taxon>Phaseoleae</taxon>
        <taxon>Cajanus</taxon>
    </lineage>
</organism>
<dbReference type="InterPro" id="IPR043128">
    <property type="entry name" value="Rev_trsase/Diguanyl_cyclase"/>
</dbReference>
<dbReference type="Pfam" id="PF03732">
    <property type="entry name" value="Retrotrans_gag"/>
    <property type="match status" value="2"/>
</dbReference>
<feature type="domain" description="Retrotransposon gag" evidence="4">
    <location>
        <begin position="503"/>
        <end position="594"/>
    </location>
</feature>
<evidence type="ECO:0000259" key="3">
    <source>
        <dbReference type="Pfam" id="PF00078"/>
    </source>
</evidence>
<dbReference type="Gene3D" id="3.10.10.10">
    <property type="entry name" value="HIV Type 1 Reverse Transcriptase, subunit A, domain 1"/>
    <property type="match status" value="1"/>
</dbReference>
<feature type="coiled-coil region" evidence="1">
    <location>
        <begin position="602"/>
        <end position="632"/>
    </location>
</feature>
<dbReference type="Pfam" id="PF08284">
    <property type="entry name" value="RVP_2"/>
    <property type="match status" value="1"/>
</dbReference>
<dbReference type="InterPro" id="IPR021109">
    <property type="entry name" value="Peptidase_aspartic_dom_sf"/>
</dbReference>
<feature type="region of interest" description="Disordered" evidence="2">
    <location>
        <begin position="181"/>
        <end position="211"/>
    </location>
</feature>
<feature type="domain" description="Retrotransposon gag" evidence="4">
    <location>
        <begin position="55"/>
        <end position="143"/>
    </location>
</feature>
<dbReference type="InterPro" id="IPR053134">
    <property type="entry name" value="RNA-dir_DNA_polymerase"/>
</dbReference>
<feature type="compositionally biased region" description="Polar residues" evidence="2">
    <location>
        <begin position="181"/>
        <end position="209"/>
    </location>
</feature>
<dbReference type="Gene3D" id="3.30.70.270">
    <property type="match status" value="1"/>
</dbReference>
<evidence type="ECO:0000256" key="2">
    <source>
        <dbReference type="SAM" id="MobiDB-lite"/>
    </source>
</evidence>
<accession>A0A151R2B7</accession>
<dbReference type="EMBL" id="KQ484185">
    <property type="protein sequence ID" value="KYP36663.1"/>
    <property type="molecule type" value="Genomic_DNA"/>
</dbReference>
<feature type="domain" description="Reverse transcriptase" evidence="3">
    <location>
        <begin position="1147"/>
        <end position="1275"/>
    </location>
</feature>
<evidence type="ECO:0000313" key="6">
    <source>
        <dbReference type="Proteomes" id="UP000075243"/>
    </source>
</evidence>
<dbReference type="CDD" id="cd01647">
    <property type="entry name" value="RT_LTR"/>
    <property type="match status" value="1"/>
</dbReference>
<dbReference type="InterPro" id="IPR005162">
    <property type="entry name" value="Retrotrans_gag_dom"/>
</dbReference>
<dbReference type="SUPFAM" id="SSF50630">
    <property type="entry name" value="Acid proteases"/>
    <property type="match status" value="1"/>
</dbReference>
<protein>
    <submittedName>
        <fullName evidence="5">Transposon Ty3-G Gag-Pol polyprotein</fullName>
    </submittedName>
</protein>
<evidence type="ECO:0000256" key="1">
    <source>
        <dbReference type="SAM" id="Coils"/>
    </source>
</evidence>
<dbReference type="InterPro" id="IPR043502">
    <property type="entry name" value="DNA/RNA_pol_sf"/>
</dbReference>
<dbReference type="PANTHER" id="PTHR24559">
    <property type="entry name" value="TRANSPOSON TY3-I GAG-POL POLYPROTEIN"/>
    <property type="match status" value="1"/>
</dbReference>
<keyword evidence="6" id="KW-1185">Reference proteome</keyword>
<name>A0A151R2B7_CAJCA</name>
<dbReference type="Gramene" id="C.cajan_39538.t">
    <property type="protein sequence ID" value="C.cajan_39538.t"/>
    <property type="gene ID" value="C.cajan_39538"/>
</dbReference>
<keyword evidence="1" id="KW-0175">Coiled coil</keyword>
<proteinExistence type="predicted"/>